<feature type="binding site" evidence="9">
    <location>
        <begin position="184"/>
        <end position="191"/>
    </location>
    <ligand>
        <name>NAD(+)</name>
        <dbReference type="ChEBI" id="CHEBI:57540"/>
    </ligand>
</feature>
<dbReference type="RefSeq" id="WP_016456698.1">
    <property type="nucleotide sequence ID" value="NZ_KE150269.1"/>
</dbReference>
<dbReference type="Pfam" id="PF07992">
    <property type="entry name" value="Pyr_redox_2"/>
    <property type="match status" value="1"/>
</dbReference>
<evidence type="ECO:0000256" key="1">
    <source>
        <dbReference type="ARBA" id="ARBA00007532"/>
    </source>
</evidence>
<evidence type="ECO:0000313" key="15">
    <source>
        <dbReference type="Proteomes" id="UP000014417"/>
    </source>
</evidence>
<dbReference type="GO" id="GO:0004148">
    <property type="term" value="F:dihydrolipoyl dehydrogenase (NADH) activity"/>
    <property type="evidence" value="ECO:0007669"/>
    <property type="project" value="TreeGrafter"/>
</dbReference>
<dbReference type="GO" id="GO:0050660">
    <property type="term" value="F:flavin adenine dinucleotide binding"/>
    <property type="evidence" value="ECO:0007669"/>
    <property type="project" value="TreeGrafter"/>
</dbReference>
<dbReference type="PATRIC" id="fig|883161.3.peg.1879"/>
<feature type="domain" description="Pyridine nucleotide-disulphide oxidoreductase dimerisation" evidence="12">
    <location>
        <begin position="361"/>
        <end position="468"/>
    </location>
</feature>
<dbReference type="OrthoDB" id="4763248at2"/>
<evidence type="ECO:0000256" key="4">
    <source>
        <dbReference type="ARBA" id="ARBA00023002"/>
    </source>
</evidence>
<accession>S2VXU1</accession>
<proteinExistence type="inferred from homology"/>
<evidence type="ECO:0000256" key="7">
    <source>
        <dbReference type="ARBA" id="ARBA00023284"/>
    </source>
</evidence>
<evidence type="ECO:0000256" key="3">
    <source>
        <dbReference type="ARBA" id="ARBA00022827"/>
    </source>
</evidence>
<evidence type="ECO:0000313" key="14">
    <source>
        <dbReference type="EMBL" id="EPD32323.1"/>
    </source>
</evidence>
<dbReference type="STRING" id="883161.HMPREF9306_01892"/>
<evidence type="ECO:0000256" key="10">
    <source>
        <dbReference type="PIRSR" id="PIRSR000350-4"/>
    </source>
</evidence>
<dbReference type="SUPFAM" id="SSF51905">
    <property type="entry name" value="FAD/NAD(P)-binding domain"/>
    <property type="match status" value="1"/>
</dbReference>
<dbReference type="Gene3D" id="3.50.50.60">
    <property type="entry name" value="FAD/NAD(P)-binding domain"/>
    <property type="match status" value="2"/>
</dbReference>
<dbReference type="InterPro" id="IPR036188">
    <property type="entry name" value="FAD/NAD-bd_sf"/>
</dbReference>
<dbReference type="GO" id="GO:0006103">
    <property type="term" value="P:2-oxoglutarate metabolic process"/>
    <property type="evidence" value="ECO:0007669"/>
    <property type="project" value="TreeGrafter"/>
</dbReference>
<keyword evidence="2 11" id="KW-0285">Flavoprotein</keyword>
<evidence type="ECO:0000256" key="5">
    <source>
        <dbReference type="ARBA" id="ARBA00023027"/>
    </source>
</evidence>
<comment type="similarity">
    <text evidence="1 11">Belongs to the class-I pyridine nucleotide-disulfide oxidoreductase family.</text>
</comment>
<feature type="active site" description="Proton acceptor" evidence="8">
    <location>
        <position position="458"/>
    </location>
</feature>
<organism evidence="14 15">
    <name type="scientific">Propionimicrobium lymphophilum ACS-093-V-SCH5</name>
    <dbReference type="NCBI Taxonomy" id="883161"/>
    <lineage>
        <taxon>Bacteria</taxon>
        <taxon>Bacillati</taxon>
        <taxon>Actinomycetota</taxon>
        <taxon>Actinomycetes</taxon>
        <taxon>Propionibacteriales</taxon>
        <taxon>Propionibacteriaceae</taxon>
        <taxon>Propionimicrobium</taxon>
    </lineage>
</organism>
<dbReference type="InterPro" id="IPR023753">
    <property type="entry name" value="FAD/NAD-binding_dom"/>
</dbReference>
<feature type="binding site" evidence="9">
    <location>
        <position position="275"/>
    </location>
    <ligand>
        <name>NAD(+)</name>
        <dbReference type="ChEBI" id="CHEBI:57540"/>
    </ligand>
</feature>
<protein>
    <submittedName>
        <fullName evidence="14">Mycothione reductase</fullName>
    </submittedName>
</protein>
<comment type="caution">
    <text evidence="14">The sequence shown here is derived from an EMBL/GenBank/DDBJ whole genome shotgun (WGS) entry which is preliminary data.</text>
</comment>
<dbReference type="PRINTS" id="PR00411">
    <property type="entry name" value="PNDRDTASEI"/>
</dbReference>
<dbReference type="EMBL" id="AGZR01000009">
    <property type="protein sequence ID" value="EPD32323.1"/>
    <property type="molecule type" value="Genomic_DNA"/>
</dbReference>
<dbReference type="InterPro" id="IPR001100">
    <property type="entry name" value="Pyr_nuc-diS_OxRdtase"/>
</dbReference>
<keyword evidence="3 9" id="KW-0274">FAD</keyword>
<evidence type="ECO:0000256" key="11">
    <source>
        <dbReference type="RuleBase" id="RU003691"/>
    </source>
</evidence>
<keyword evidence="6" id="KW-1015">Disulfide bond</keyword>
<evidence type="ECO:0000256" key="6">
    <source>
        <dbReference type="ARBA" id="ARBA00023157"/>
    </source>
</evidence>
<feature type="disulfide bond" description="Redox-active" evidence="10">
    <location>
        <begin position="46"/>
        <end position="51"/>
    </location>
</feature>
<dbReference type="HOGENOM" id="CLU_016755_1_2_11"/>
<dbReference type="InterPro" id="IPR012999">
    <property type="entry name" value="Pyr_OxRdtase_I_AS"/>
</dbReference>
<sequence>MSEHFDLCVIGSGSGLAVMPPEVTERWRTALIDPGTGPTQAFGGTCLNAGCIPSKMLSIPASSVAQVPDAERMNVSLTSQGIDFNALRKRTFNRTDAISDGGLEWQLSRENVQVFRDYAHFLDEHTLQVGDEIITADRFVIAAGSRPRQTDKPGFNERDLQPFIHTSESVMRLEEVPERLVILGGGTEAVEFAHIFSALGSTVTVINRSGTLLRKMDEDIAKAVTDALSERVAVRLNQSYQSVDAAPEGGVVVTAKDSSGIEYTYQADIVLSVIGRVPNADVLDVEKAGVELDDSGLIVTDELQRTSADHIWAIGDICNTHMLKHLANVQARVVLADIKAKLAGDELKVEDRPGPRNQDVVPMGIYITPEVGSIGLTEQEAKEIGPYAVFTQKFSDTAWGWAMNDGGHFAKILAKPDGTLLGAHIVGPQATSLLQPIISAMVAGLSAREAADRQFWPHPAPVEVVENALLGVAEEAEKLNV</sequence>
<dbReference type="SUPFAM" id="SSF55424">
    <property type="entry name" value="FAD/NAD-linked reductases, dimerisation (C-terminal) domain"/>
    <property type="match status" value="1"/>
</dbReference>
<reference evidence="14 15" key="1">
    <citation type="submission" date="2013-04" db="EMBL/GenBank/DDBJ databases">
        <title>The Genome Sequence of Propionimicrobium lymphophilum ACS-093-V-SCH5.</title>
        <authorList>
            <consortium name="The Broad Institute Genomics Platform"/>
            <person name="Earl A."/>
            <person name="Ward D."/>
            <person name="Feldgarden M."/>
            <person name="Gevers D."/>
            <person name="Saerens B."/>
            <person name="Vaneechoutte M."/>
            <person name="Walker B."/>
            <person name="Young S."/>
            <person name="Zeng Q."/>
            <person name="Gargeya S."/>
            <person name="Fitzgerald M."/>
            <person name="Haas B."/>
            <person name="Abouelleil A."/>
            <person name="Allen A.W."/>
            <person name="Alvarado L."/>
            <person name="Arachchi H.M."/>
            <person name="Berlin A.M."/>
            <person name="Chapman S.B."/>
            <person name="Gainer-Dewar J."/>
            <person name="Goldberg J."/>
            <person name="Griggs A."/>
            <person name="Gujja S."/>
            <person name="Hansen M."/>
            <person name="Howarth C."/>
            <person name="Imamovic A."/>
            <person name="Ireland A."/>
            <person name="Larimer J."/>
            <person name="McCowan C."/>
            <person name="Murphy C."/>
            <person name="Pearson M."/>
            <person name="Poon T.W."/>
            <person name="Priest M."/>
            <person name="Roberts A."/>
            <person name="Saif S."/>
            <person name="Shea T."/>
            <person name="Sisk P."/>
            <person name="Sykes S."/>
            <person name="Wortman J."/>
            <person name="Nusbaum C."/>
            <person name="Birren B."/>
        </authorList>
    </citation>
    <scope>NUCLEOTIDE SEQUENCE [LARGE SCALE GENOMIC DNA]</scope>
    <source>
        <strain evidence="14 15">ACS-093-V-SCH5</strain>
    </source>
</reference>
<keyword evidence="7 11" id="KW-0676">Redox-active center</keyword>
<dbReference type="InterPro" id="IPR004099">
    <property type="entry name" value="Pyr_nucl-diS_OxRdtase_dimer"/>
</dbReference>
<feature type="binding site" evidence="9">
    <location>
        <position position="316"/>
    </location>
    <ligand>
        <name>FAD</name>
        <dbReference type="ChEBI" id="CHEBI:57692"/>
    </ligand>
</feature>
<dbReference type="PANTHER" id="PTHR22912">
    <property type="entry name" value="DISULFIDE OXIDOREDUCTASE"/>
    <property type="match status" value="1"/>
</dbReference>
<keyword evidence="4 11" id="KW-0560">Oxidoreductase</keyword>
<dbReference type="Proteomes" id="UP000014417">
    <property type="component" value="Unassembled WGS sequence"/>
</dbReference>
<gene>
    <name evidence="14" type="ORF">HMPREF9306_01892</name>
</gene>
<dbReference type="InterPro" id="IPR016156">
    <property type="entry name" value="FAD/NAD-linked_Rdtase_dimer_sf"/>
</dbReference>
<evidence type="ECO:0000256" key="9">
    <source>
        <dbReference type="PIRSR" id="PIRSR000350-3"/>
    </source>
</evidence>
<evidence type="ECO:0000256" key="8">
    <source>
        <dbReference type="PIRSR" id="PIRSR000350-2"/>
    </source>
</evidence>
<keyword evidence="15" id="KW-1185">Reference proteome</keyword>
<dbReference type="Gene3D" id="3.30.390.30">
    <property type="match status" value="1"/>
</dbReference>
<feature type="domain" description="FAD/NAD(P)-binding" evidence="13">
    <location>
        <begin position="5"/>
        <end position="327"/>
    </location>
</feature>
<dbReference type="PANTHER" id="PTHR22912:SF217">
    <property type="entry name" value="DIHYDROLIPOYL DEHYDROGENASE"/>
    <property type="match status" value="1"/>
</dbReference>
<evidence type="ECO:0000259" key="12">
    <source>
        <dbReference type="Pfam" id="PF02852"/>
    </source>
</evidence>
<dbReference type="Pfam" id="PF02852">
    <property type="entry name" value="Pyr_redox_dim"/>
    <property type="match status" value="1"/>
</dbReference>
<keyword evidence="5 9" id="KW-0520">NAD</keyword>
<dbReference type="InterPro" id="IPR050151">
    <property type="entry name" value="Class-I_Pyr_Nuc-Dis_Oxidored"/>
</dbReference>
<keyword evidence="9" id="KW-0547">Nucleotide-binding</keyword>
<evidence type="ECO:0000256" key="2">
    <source>
        <dbReference type="ARBA" id="ARBA00022630"/>
    </source>
</evidence>
<dbReference type="PROSITE" id="PS00076">
    <property type="entry name" value="PYRIDINE_REDOX_1"/>
    <property type="match status" value="1"/>
</dbReference>
<feature type="binding site" evidence="9">
    <location>
        <position position="55"/>
    </location>
    <ligand>
        <name>FAD</name>
        <dbReference type="ChEBI" id="CHEBI:57692"/>
    </ligand>
</feature>
<dbReference type="PRINTS" id="PR00368">
    <property type="entry name" value="FADPNR"/>
</dbReference>
<dbReference type="AlphaFoldDB" id="S2VXU1"/>
<comment type="cofactor">
    <cofactor evidence="9">
        <name>FAD</name>
        <dbReference type="ChEBI" id="CHEBI:57692"/>
    </cofactor>
    <text evidence="9">Binds 1 FAD per subunit.</text>
</comment>
<feature type="binding site" evidence="9">
    <location>
        <begin position="322"/>
        <end position="325"/>
    </location>
    <ligand>
        <name>FAD</name>
        <dbReference type="ChEBI" id="CHEBI:57692"/>
    </ligand>
</feature>
<name>S2VXU1_9ACTN</name>
<dbReference type="PIRSF" id="PIRSF000350">
    <property type="entry name" value="Mercury_reductase_MerA"/>
    <property type="match status" value="1"/>
</dbReference>
<evidence type="ECO:0000259" key="13">
    <source>
        <dbReference type="Pfam" id="PF07992"/>
    </source>
</evidence>